<dbReference type="PANTHER" id="PTHR28052:SF1">
    <property type="entry name" value="UPF0545 PROTEIN C22ORF39"/>
    <property type="match status" value="1"/>
</dbReference>
<proteinExistence type="predicted"/>
<dbReference type="InterPro" id="IPR021475">
    <property type="entry name" value="Pants/Emi1-like"/>
</dbReference>
<dbReference type="Proteomes" id="UP000217199">
    <property type="component" value="Unassembled WGS sequence"/>
</dbReference>
<evidence type="ECO:0000313" key="3">
    <source>
        <dbReference type="Proteomes" id="UP000217199"/>
    </source>
</evidence>
<organism evidence="2 3">
    <name type="scientific">Pyrrhoderma noxium</name>
    <dbReference type="NCBI Taxonomy" id="2282107"/>
    <lineage>
        <taxon>Eukaryota</taxon>
        <taxon>Fungi</taxon>
        <taxon>Dikarya</taxon>
        <taxon>Basidiomycota</taxon>
        <taxon>Agaricomycotina</taxon>
        <taxon>Agaricomycetes</taxon>
        <taxon>Hymenochaetales</taxon>
        <taxon>Hymenochaetaceae</taxon>
        <taxon>Pyrrhoderma</taxon>
    </lineage>
</organism>
<evidence type="ECO:0000313" key="2">
    <source>
        <dbReference type="EMBL" id="PAV20292.1"/>
    </source>
</evidence>
<comment type="caution">
    <text evidence="2">The sequence shown here is derived from an EMBL/GenBank/DDBJ whole genome shotgun (WGS) entry which is preliminary data.</text>
</comment>
<dbReference type="Pfam" id="PF11326">
    <property type="entry name" value="PANTS-like"/>
    <property type="match status" value="1"/>
</dbReference>
<dbReference type="InParanoid" id="A0A286UL47"/>
<reference evidence="2 3" key="1">
    <citation type="journal article" date="2017" name="Mol. Ecol.">
        <title>Comparative and population genomic landscape of Phellinus noxius: A hypervariable fungus causing root rot in trees.</title>
        <authorList>
            <person name="Chung C.L."/>
            <person name="Lee T.J."/>
            <person name="Akiba M."/>
            <person name="Lee H.H."/>
            <person name="Kuo T.H."/>
            <person name="Liu D."/>
            <person name="Ke H.M."/>
            <person name="Yokoi T."/>
            <person name="Roa M.B."/>
            <person name="Lu M.J."/>
            <person name="Chang Y.Y."/>
            <person name="Ann P.J."/>
            <person name="Tsai J.N."/>
            <person name="Chen C.Y."/>
            <person name="Tzean S.S."/>
            <person name="Ota Y."/>
            <person name="Hattori T."/>
            <person name="Sahashi N."/>
            <person name="Liou R.F."/>
            <person name="Kikuchi T."/>
            <person name="Tsai I.J."/>
        </authorList>
    </citation>
    <scope>NUCLEOTIDE SEQUENCE [LARGE SCALE GENOMIC DNA]</scope>
    <source>
        <strain evidence="2 3">FFPRI411160</strain>
    </source>
</reference>
<dbReference type="PANTHER" id="PTHR28052">
    <property type="entry name" value="UPF0545 PROTEIN C22ORF39"/>
    <property type="match status" value="1"/>
</dbReference>
<feature type="region of interest" description="Disordered" evidence="1">
    <location>
        <begin position="109"/>
        <end position="132"/>
    </location>
</feature>
<sequence length="132" mass="15206">MADPISFKTAVEQEIRRLEAIHPTPNDIPGCMSILDDFLSCNALGFQLKSVYRYGRQSECGRKLEDFKFCLSLKSLDEDARREAWIRRRAEWWAARRTGKSCEDVWTVRTSPPPNFPPEGLLKQLSDSQKLS</sequence>
<keyword evidence="3" id="KW-1185">Reference proteome</keyword>
<feature type="compositionally biased region" description="Low complexity" evidence="1">
    <location>
        <begin position="121"/>
        <end position="132"/>
    </location>
</feature>
<dbReference type="OrthoDB" id="2017405at2759"/>
<accession>A0A286UL47</accession>
<gene>
    <name evidence="2" type="ORF">PNOK_0291900</name>
</gene>
<name>A0A286UL47_9AGAM</name>
<evidence type="ECO:0000256" key="1">
    <source>
        <dbReference type="SAM" id="MobiDB-lite"/>
    </source>
</evidence>
<dbReference type="STRING" id="2282107.A0A286UL47"/>
<dbReference type="AlphaFoldDB" id="A0A286UL47"/>
<dbReference type="EMBL" id="NBII01000003">
    <property type="protein sequence ID" value="PAV20292.1"/>
    <property type="molecule type" value="Genomic_DNA"/>
</dbReference>
<protein>
    <submittedName>
        <fullName evidence="2">Uncharacterized protein</fullName>
    </submittedName>
</protein>